<comment type="catalytic activity">
    <reaction evidence="7">
        <text>DNA(n) + a 2'-deoxyribonucleoside 5'-triphosphate = DNA(n+1) + diphosphate</text>
        <dbReference type="Rhea" id="RHEA:22508"/>
        <dbReference type="Rhea" id="RHEA-COMP:17339"/>
        <dbReference type="Rhea" id="RHEA-COMP:17340"/>
        <dbReference type="ChEBI" id="CHEBI:33019"/>
        <dbReference type="ChEBI" id="CHEBI:61560"/>
        <dbReference type="ChEBI" id="CHEBI:173112"/>
        <dbReference type="EC" id="2.7.7.7"/>
    </reaction>
</comment>
<dbReference type="GO" id="GO:0009360">
    <property type="term" value="C:DNA polymerase III complex"/>
    <property type="evidence" value="ECO:0007669"/>
    <property type="project" value="InterPro"/>
</dbReference>
<evidence type="ECO:0000256" key="2">
    <source>
        <dbReference type="ARBA" id="ARBA00014363"/>
    </source>
</evidence>
<keyword evidence="10" id="KW-1185">Reference proteome</keyword>
<sequence>MTEAPYPWQTRQWAQLKSQIGQGRLPHALLICGVPGLGKAAFALALAKAVLCERPTAEGYACGGCRSCALYVAGTHPDRMLVQPESPEKPIRIDAVRELIDFLTLSPSLHGRRVVVVQPADALNVFAANSLLKTLEEPAPSALLILVSDRPASLPATVRSRCQLLRFGAPDTAEAHAWLHGRLGDDARATIALARAGGAPLRALELADETALAGRTRLIGALSRLASGQTDAGSLADELADGLGGPLLDMFVAWLRDLIRVGTGASAREYPDYQRELLARREGLDLARLFECLDQAMRLRESLGNGLNAALQFEALLIRYRAALK</sequence>
<feature type="domain" description="DNA polymerase III delta subunit C-terminal" evidence="8">
    <location>
        <begin position="212"/>
        <end position="320"/>
    </location>
</feature>
<dbReference type="InterPro" id="IPR050238">
    <property type="entry name" value="DNA_Rep/Repair_Clamp_Loader"/>
</dbReference>
<evidence type="ECO:0000256" key="6">
    <source>
        <dbReference type="ARBA" id="ARBA00022932"/>
    </source>
</evidence>
<dbReference type="RefSeq" id="WP_038086401.1">
    <property type="nucleotide sequence ID" value="NZ_JQSG02000001.1"/>
</dbReference>
<organism evidence="9 10">
    <name type="scientific">Acidihalobacter prosperus</name>
    <dbReference type="NCBI Taxonomy" id="160660"/>
    <lineage>
        <taxon>Bacteria</taxon>
        <taxon>Pseudomonadati</taxon>
        <taxon>Pseudomonadota</taxon>
        <taxon>Gammaproteobacteria</taxon>
        <taxon>Chromatiales</taxon>
        <taxon>Ectothiorhodospiraceae</taxon>
        <taxon>Acidihalobacter</taxon>
    </lineage>
</organism>
<proteinExistence type="predicted"/>
<evidence type="ECO:0000313" key="10">
    <source>
        <dbReference type="Proteomes" id="UP000029273"/>
    </source>
</evidence>
<keyword evidence="6" id="KW-0239">DNA-directed DNA polymerase</keyword>
<accession>A0A1A6C880</accession>
<protein>
    <recommendedName>
        <fullName evidence="2">DNA polymerase III subunit delta'</fullName>
        <ecNumber evidence="1">2.7.7.7</ecNumber>
    </recommendedName>
</protein>
<dbReference type="GO" id="GO:0003677">
    <property type="term" value="F:DNA binding"/>
    <property type="evidence" value="ECO:0007669"/>
    <property type="project" value="InterPro"/>
</dbReference>
<dbReference type="Pfam" id="PF09115">
    <property type="entry name" value="DNApol3-delta_C"/>
    <property type="match status" value="1"/>
</dbReference>
<dbReference type="AlphaFoldDB" id="A0A1A6C880"/>
<dbReference type="InterPro" id="IPR004622">
    <property type="entry name" value="DNA_pol_HolB"/>
</dbReference>
<dbReference type="PANTHER" id="PTHR11669">
    <property type="entry name" value="REPLICATION FACTOR C / DNA POLYMERASE III GAMMA-TAU SUBUNIT"/>
    <property type="match status" value="1"/>
</dbReference>
<dbReference type="GO" id="GO:0008408">
    <property type="term" value="F:3'-5' exonuclease activity"/>
    <property type="evidence" value="ECO:0007669"/>
    <property type="project" value="InterPro"/>
</dbReference>
<dbReference type="OrthoDB" id="9811073at2"/>
<keyword evidence="5" id="KW-0235">DNA replication</keyword>
<evidence type="ECO:0000313" key="9">
    <source>
        <dbReference type="EMBL" id="OBS10761.1"/>
    </source>
</evidence>
<evidence type="ECO:0000256" key="3">
    <source>
        <dbReference type="ARBA" id="ARBA00022679"/>
    </source>
</evidence>
<dbReference type="PANTHER" id="PTHR11669:SF8">
    <property type="entry name" value="DNA POLYMERASE III SUBUNIT DELTA"/>
    <property type="match status" value="1"/>
</dbReference>
<comment type="caution">
    <text evidence="9">The sequence shown here is derived from an EMBL/GenBank/DDBJ whole genome shotgun (WGS) entry which is preliminary data.</text>
</comment>
<evidence type="ECO:0000256" key="7">
    <source>
        <dbReference type="ARBA" id="ARBA00049244"/>
    </source>
</evidence>
<evidence type="ECO:0000256" key="5">
    <source>
        <dbReference type="ARBA" id="ARBA00022705"/>
    </source>
</evidence>
<dbReference type="Gene3D" id="3.40.50.300">
    <property type="entry name" value="P-loop containing nucleotide triphosphate hydrolases"/>
    <property type="match status" value="1"/>
</dbReference>
<dbReference type="InterPro" id="IPR027417">
    <property type="entry name" value="P-loop_NTPase"/>
</dbReference>
<dbReference type="NCBIfam" id="TIGR00678">
    <property type="entry name" value="holB"/>
    <property type="match status" value="1"/>
</dbReference>
<dbReference type="EC" id="2.7.7.7" evidence="1"/>
<dbReference type="Proteomes" id="UP000029273">
    <property type="component" value="Unassembled WGS sequence"/>
</dbReference>
<evidence type="ECO:0000256" key="4">
    <source>
        <dbReference type="ARBA" id="ARBA00022695"/>
    </source>
</evidence>
<dbReference type="InterPro" id="IPR015199">
    <property type="entry name" value="DNA_pol_III_delta_C"/>
</dbReference>
<dbReference type="GO" id="GO:0006261">
    <property type="term" value="P:DNA-templated DNA replication"/>
    <property type="evidence" value="ECO:0007669"/>
    <property type="project" value="TreeGrafter"/>
</dbReference>
<dbReference type="SUPFAM" id="SSF52540">
    <property type="entry name" value="P-loop containing nucleoside triphosphate hydrolases"/>
    <property type="match status" value="1"/>
</dbReference>
<dbReference type="EMBL" id="JQSG02000001">
    <property type="protein sequence ID" value="OBS10761.1"/>
    <property type="molecule type" value="Genomic_DNA"/>
</dbReference>
<gene>
    <name evidence="9" type="ORF">Thpro_020477</name>
</gene>
<evidence type="ECO:0000256" key="1">
    <source>
        <dbReference type="ARBA" id="ARBA00012417"/>
    </source>
</evidence>
<keyword evidence="4" id="KW-0548">Nucleotidyltransferase</keyword>
<dbReference type="Pfam" id="PF13177">
    <property type="entry name" value="DNA_pol3_delta2"/>
    <property type="match status" value="1"/>
</dbReference>
<evidence type="ECO:0000259" key="8">
    <source>
        <dbReference type="Pfam" id="PF09115"/>
    </source>
</evidence>
<keyword evidence="3" id="KW-0808">Transferase</keyword>
<dbReference type="GO" id="GO:0003887">
    <property type="term" value="F:DNA-directed DNA polymerase activity"/>
    <property type="evidence" value="ECO:0007669"/>
    <property type="project" value="UniProtKB-KW"/>
</dbReference>
<reference evidence="9 10" key="1">
    <citation type="journal article" date="2014" name="Genome Announc.">
        <title>Draft Genome Sequence of the Iron-Oxidizing, Acidophilic, and Halotolerant 'Thiobacillus prosperus' Type Strain DSM 5130.</title>
        <authorList>
            <person name="Ossandon F.J."/>
            <person name="Cardenas J.P."/>
            <person name="Corbett M."/>
            <person name="Quatrini R."/>
            <person name="Holmes D.S."/>
            <person name="Watkin E."/>
        </authorList>
    </citation>
    <scope>NUCLEOTIDE SEQUENCE [LARGE SCALE GENOMIC DNA]</scope>
    <source>
        <strain evidence="9 10">DSM 5130</strain>
    </source>
</reference>
<name>A0A1A6C880_9GAMM</name>